<name>A0ABY9JTV7_9ACTN</name>
<dbReference type="EMBL" id="CP120984">
    <property type="protein sequence ID" value="WLQ69391.1"/>
    <property type="molecule type" value="Genomic_DNA"/>
</dbReference>
<gene>
    <name evidence="1" type="ORF">P8A20_38435</name>
</gene>
<organism evidence="1 2">
    <name type="scientific">Streptomyces glycanivorans</name>
    <dbReference type="NCBI Taxonomy" id="3033808"/>
    <lineage>
        <taxon>Bacteria</taxon>
        <taxon>Bacillati</taxon>
        <taxon>Actinomycetota</taxon>
        <taxon>Actinomycetes</taxon>
        <taxon>Kitasatosporales</taxon>
        <taxon>Streptomycetaceae</taxon>
        <taxon>Streptomyces</taxon>
    </lineage>
</organism>
<protein>
    <submittedName>
        <fullName evidence="1">Uncharacterized protein</fullName>
    </submittedName>
</protein>
<sequence>MFERITNAFAVVRTLLSVLWIRAYRLVDNLLTGSPAWGRSPARRATAARLRTHRLVRPNVATD</sequence>
<accession>A0ABY9JTV7</accession>
<dbReference type="RefSeq" id="WP_306105455.1">
    <property type="nucleotide sequence ID" value="NZ_CP120984.1"/>
</dbReference>
<proteinExistence type="predicted"/>
<reference evidence="1 2" key="1">
    <citation type="submission" date="2023-03" db="EMBL/GenBank/DDBJ databases">
        <title>Isolation and description of six Streptomyces strains from soil environments, able to metabolize different microbial glucans.</title>
        <authorList>
            <person name="Widen T."/>
            <person name="Larsbrink J."/>
        </authorList>
    </citation>
    <scope>NUCLEOTIDE SEQUENCE [LARGE SCALE GENOMIC DNA]</scope>
    <source>
        <strain evidence="1 2">Alt3</strain>
        <plasmid evidence="1 2">unnamed1</plasmid>
    </source>
</reference>
<geneLocation type="plasmid" evidence="1 2">
    <name>unnamed1</name>
</geneLocation>
<evidence type="ECO:0000313" key="2">
    <source>
        <dbReference type="Proteomes" id="UP001224433"/>
    </source>
</evidence>
<keyword evidence="1" id="KW-0614">Plasmid</keyword>
<keyword evidence="2" id="KW-1185">Reference proteome</keyword>
<evidence type="ECO:0000313" key="1">
    <source>
        <dbReference type="EMBL" id="WLQ69391.1"/>
    </source>
</evidence>
<dbReference type="Proteomes" id="UP001224433">
    <property type="component" value="Plasmid unnamed1"/>
</dbReference>